<evidence type="ECO:0000256" key="1">
    <source>
        <dbReference type="SAM" id="Coils"/>
    </source>
</evidence>
<organism evidence="2 3">
    <name type="scientific">Methylococcus capsulatus</name>
    <dbReference type="NCBI Taxonomy" id="414"/>
    <lineage>
        <taxon>Bacteria</taxon>
        <taxon>Pseudomonadati</taxon>
        <taxon>Pseudomonadota</taxon>
        <taxon>Gammaproteobacteria</taxon>
        <taxon>Methylococcales</taxon>
        <taxon>Methylococcaceae</taxon>
        <taxon>Methylococcus</taxon>
    </lineage>
</organism>
<gene>
    <name evidence="2" type="ORF">N4J17_04565</name>
</gene>
<evidence type="ECO:0000313" key="2">
    <source>
        <dbReference type="EMBL" id="WWF02894.1"/>
    </source>
</evidence>
<reference evidence="2 3" key="1">
    <citation type="submission" date="2022-09" db="EMBL/GenBank/DDBJ databases">
        <authorList>
            <person name="Giprobiosintez L."/>
        </authorList>
    </citation>
    <scope>NUCLEOTIDE SEQUENCE [LARGE SCALE GENOMIC DNA]</scope>
    <source>
        <strain evidence="3">VKPM-B-12549 (GBS-15)</strain>
    </source>
</reference>
<accession>A0ABZ2F6M2</accession>
<dbReference type="Proteomes" id="UP001359308">
    <property type="component" value="Chromosome"/>
</dbReference>
<name>A0ABZ2F6M2_METCP</name>
<dbReference type="RefSeq" id="WP_338457653.1">
    <property type="nucleotide sequence ID" value="NZ_CP104311.1"/>
</dbReference>
<keyword evidence="3" id="KW-1185">Reference proteome</keyword>
<dbReference type="EMBL" id="CP104311">
    <property type="protein sequence ID" value="WWF02894.1"/>
    <property type="molecule type" value="Genomic_DNA"/>
</dbReference>
<proteinExistence type="predicted"/>
<sequence>MEPAGPDYGTETPRELVEQEATARKIEGALAYYEDVFKALGRIEAAEFMATVAEKLIAETAIKMKEGKKYKGLPYSDENGNARRVATFEEFCEYKLGKSRRRVAELMSNHHLLGPELYERAEKLGFGQRDYNAIKALPEEEQAIIKQAIEAEDKDRVIDLLQDMAAKHVKEKESLAKKSADLQASLESSGQRNANLNKRVGDLEEELATLKGKRAKAPHLAEQGLIIDLQMETDRAVSMVAASLRSLVVKLFNHYGDGSVPDLARVAAAQAFGLVIVAARTACDELGLTPAETLHQSVDDPEKAIWDEINAQDEAVNGTEIEA</sequence>
<keyword evidence="1" id="KW-0175">Coiled coil</keyword>
<feature type="coiled-coil region" evidence="1">
    <location>
        <begin position="186"/>
        <end position="213"/>
    </location>
</feature>
<evidence type="ECO:0000313" key="3">
    <source>
        <dbReference type="Proteomes" id="UP001359308"/>
    </source>
</evidence>
<protein>
    <submittedName>
        <fullName evidence="2">Uncharacterized protein</fullName>
    </submittedName>
</protein>